<dbReference type="Gene3D" id="3.40.50.1820">
    <property type="entry name" value="alpha/beta hydrolase"/>
    <property type="match status" value="1"/>
</dbReference>
<dbReference type="AlphaFoldDB" id="A0A4R0GDL6"/>
<dbReference type="InterPro" id="IPR029058">
    <property type="entry name" value="AB_hydrolase_fold"/>
</dbReference>
<name>A0A4R0GDL6_9ACTN</name>
<dbReference type="PRINTS" id="PR00111">
    <property type="entry name" value="ABHYDROLASE"/>
</dbReference>
<gene>
    <name evidence="2" type="ORF">E0H26_22710</name>
</gene>
<dbReference type="EMBL" id="SJJR01000019">
    <property type="protein sequence ID" value="TCB93448.1"/>
    <property type="molecule type" value="Genomic_DNA"/>
</dbReference>
<evidence type="ECO:0000313" key="3">
    <source>
        <dbReference type="Proteomes" id="UP000292274"/>
    </source>
</evidence>
<comment type="caution">
    <text evidence="2">The sequence shown here is derived from an EMBL/GenBank/DDBJ whole genome shotgun (WGS) entry which is preliminary data.</text>
</comment>
<dbReference type="InterPro" id="IPR000073">
    <property type="entry name" value="AB_hydrolase_1"/>
</dbReference>
<dbReference type="OrthoDB" id="3249793at2"/>
<organism evidence="2 3">
    <name type="scientific">Micromonospora zingiberis</name>
    <dbReference type="NCBI Taxonomy" id="2053011"/>
    <lineage>
        <taxon>Bacteria</taxon>
        <taxon>Bacillati</taxon>
        <taxon>Actinomycetota</taxon>
        <taxon>Actinomycetes</taxon>
        <taxon>Micromonosporales</taxon>
        <taxon>Micromonosporaceae</taxon>
        <taxon>Micromonospora</taxon>
    </lineage>
</organism>
<proteinExistence type="predicted"/>
<dbReference type="SUPFAM" id="SSF53474">
    <property type="entry name" value="alpha/beta-Hydrolases"/>
    <property type="match status" value="1"/>
</dbReference>
<keyword evidence="2" id="KW-0378">Hydrolase</keyword>
<keyword evidence="3" id="KW-1185">Reference proteome</keyword>
<dbReference type="PANTHER" id="PTHR43433:SF5">
    <property type="entry name" value="AB HYDROLASE-1 DOMAIN-CONTAINING PROTEIN"/>
    <property type="match status" value="1"/>
</dbReference>
<dbReference type="GO" id="GO:0016787">
    <property type="term" value="F:hydrolase activity"/>
    <property type="evidence" value="ECO:0007669"/>
    <property type="project" value="UniProtKB-KW"/>
</dbReference>
<dbReference type="Proteomes" id="UP000292274">
    <property type="component" value="Unassembled WGS sequence"/>
</dbReference>
<evidence type="ECO:0000313" key="2">
    <source>
        <dbReference type="EMBL" id="TCB93448.1"/>
    </source>
</evidence>
<dbReference type="PANTHER" id="PTHR43433">
    <property type="entry name" value="HYDROLASE, ALPHA/BETA FOLD FAMILY PROTEIN"/>
    <property type="match status" value="1"/>
</dbReference>
<feature type="domain" description="AB hydrolase-1" evidence="1">
    <location>
        <begin position="28"/>
        <end position="268"/>
    </location>
</feature>
<evidence type="ECO:0000259" key="1">
    <source>
        <dbReference type="Pfam" id="PF12697"/>
    </source>
</evidence>
<reference evidence="2 3" key="1">
    <citation type="submission" date="2019-02" db="EMBL/GenBank/DDBJ databases">
        <title>Jishengella sp. nov., isolated from a root of Zingiber montanum.</title>
        <authorList>
            <person name="Kuncharoen N."/>
            <person name="Kudo T."/>
            <person name="Masahiro Y."/>
            <person name="Ohkuma M."/>
            <person name="Tanasupawat S."/>
        </authorList>
    </citation>
    <scope>NUCLEOTIDE SEQUENCE [LARGE SCALE GENOMIC DNA]</scope>
    <source>
        <strain evidence="2 3">PLAI 1-1</strain>
    </source>
</reference>
<dbReference type="Pfam" id="PF12697">
    <property type="entry name" value="Abhydrolase_6"/>
    <property type="match status" value="1"/>
</dbReference>
<dbReference type="InterPro" id="IPR050471">
    <property type="entry name" value="AB_hydrolase"/>
</dbReference>
<sequence>MTERPTSIAKLPAGPVEYRLDRRGDATVVVFHGGHMRASLTLDEQVYADANLTVLAPSRPGYGRTPLATGTTVPGFADVTADLCRQLEITRVAAVVGISAGGPSAVALAARHPDLVERLILQCAVGPLPYPDRPTRLLTSVMFSPHTERFTWGGIRALLRRSPNFGIRQLLHGLSTLPGGRALEQLSPTQRTWLAWLFSQMRAGAGFRNDMRPREDLTAQVSQPALVIASRLDGAVPFAHAEALVARLPRAELAQSQASHHFYELSPDWPAIADTIRVFLAVDP</sequence>
<protein>
    <submittedName>
        <fullName evidence="2">Alpha/beta hydrolase</fullName>
    </submittedName>
</protein>
<accession>A0A4R0GDL6</accession>